<evidence type="ECO:0000256" key="1">
    <source>
        <dbReference type="SAM" id="SignalP"/>
    </source>
</evidence>
<organism evidence="2 3">
    <name type="scientific">Amycolatopsis minnesotensis</name>
    <dbReference type="NCBI Taxonomy" id="337894"/>
    <lineage>
        <taxon>Bacteria</taxon>
        <taxon>Bacillati</taxon>
        <taxon>Actinomycetota</taxon>
        <taxon>Actinomycetes</taxon>
        <taxon>Pseudonocardiales</taxon>
        <taxon>Pseudonocardiaceae</taxon>
        <taxon>Amycolatopsis</taxon>
    </lineage>
</organism>
<proteinExistence type="predicted"/>
<evidence type="ECO:0000313" key="3">
    <source>
        <dbReference type="Proteomes" id="UP001501116"/>
    </source>
</evidence>
<reference evidence="2 3" key="1">
    <citation type="journal article" date="2019" name="Int. J. Syst. Evol. Microbiol.">
        <title>The Global Catalogue of Microorganisms (GCM) 10K type strain sequencing project: providing services to taxonomists for standard genome sequencing and annotation.</title>
        <authorList>
            <consortium name="The Broad Institute Genomics Platform"/>
            <consortium name="The Broad Institute Genome Sequencing Center for Infectious Disease"/>
            <person name="Wu L."/>
            <person name="Ma J."/>
        </authorList>
    </citation>
    <scope>NUCLEOTIDE SEQUENCE [LARGE SCALE GENOMIC DNA]</scope>
    <source>
        <strain evidence="2 3">JCM 14545</strain>
    </source>
</reference>
<evidence type="ECO:0000313" key="2">
    <source>
        <dbReference type="EMBL" id="GAA1973783.1"/>
    </source>
</evidence>
<keyword evidence="3" id="KW-1185">Reference proteome</keyword>
<comment type="caution">
    <text evidence="2">The sequence shown here is derived from an EMBL/GenBank/DDBJ whole genome shotgun (WGS) entry which is preliminary data.</text>
</comment>
<dbReference type="EMBL" id="BAAANN010000024">
    <property type="protein sequence ID" value="GAA1973783.1"/>
    <property type="molecule type" value="Genomic_DNA"/>
</dbReference>
<feature type="chain" id="PRO_5045940524" description="Small secreted protein" evidence="1">
    <location>
        <begin position="21"/>
        <end position="188"/>
    </location>
</feature>
<gene>
    <name evidence="2" type="ORF">GCM10009754_56000</name>
</gene>
<evidence type="ECO:0008006" key="4">
    <source>
        <dbReference type="Google" id="ProtNLM"/>
    </source>
</evidence>
<dbReference type="PROSITE" id="PS51257">
    <property type="entry name" value="PROKAR_LIPOPROTEIN"/>
    <property type="match status" value="1"/>
</dbReference>
<accession>A0ABN2RRS2</accession>
<dbReference type="Proteomes" id="UP001501116">
    <property type="component" value="Unassembled WGS sequence"/>
</dbReference>
<keyword evidence="1" id="KW-0732">Signal</keyword>
<feature type="signal peptide" evidence="1">
    <location>
        <begin position="1"/>
        <end position="20"/>
    </location>
</feature>
<protein>
    <recommendedName>
        <fullName evidence="4">Small secreted protein</fullName>
    </recommendedName>
</protein>
<dbReference type="RefSeq" id="WP_344425178.1">
    <property type="nucleotide sequence ID" value="NZ_BAAANN010000024.1"/>
</dbReference>
<name>A0ABN2RRS2_9PSEU</name>
<sequence>MLNSRRSMAVLVSSLGLAVAACGSPPAPQDTGQHADPAAIAWADKVCTGVQAGSAKLSNPPSLQSGGDAAKTADAIVKFLGSISSALDDMAGGIKAAGPAPVPNAQAAVDKAAGTLGETKTMLDRTKSKMEQAKVGDQSSLQKLVTDADASFAKLSEPGGPIKDLRANPELNLAFDESPTCRRVYGNA</sequence>